<keyword evidence="4" id="KW-1185">Reference proteome</keyword>
<evidence type="ECO:0000313" key="3">
    <source>
        <dbReference type="EMBL" id="PSJ05156.1"/>
    </source>
</evidence>
<dbReference type="AlphaFoldDB" id="A0A2P7MVD3"/>
<protein>
    <recommendedName>
        <fullName evidence="2">DUF2231 domain-containing protein</fullName>
    </recommendedName>
</protein>
<feature type="transmembrane region" description="Helical" evidence="1">
    <location>
        <begin position="120"/>
        <end position="139"/>
    </location>
</feature>
<organism evidence="3 4">
    <name type="scientific">Cyanobium usitatum str. Tous</name>
    <dbReference type="NCBI Taxonomy" id="2116684"/>
    <lineage>
        <taxon>Bacteria</taxon>
        <taxon>Bacillati</taxon>
        <taxon>Cyanobacteriota</taxon>
        <taxon>Cyanophyceae</taxon>
        <taxon>Synechococcales</taxon>
        <taxon>Prochlorococcaceae</taxon>
        <taxon>Cyanobium</taxon>
    </lineage>
</organism>
<reference evidence="3 4" key="1">
    <citation type="journal article" date="2018" name="Environ. Microbiol.">
        <title>Ecological and genomic features of two widespread freshwater picocyanobacteria.</title>
        <authorList>
            <person name="Cabello-Yeves P.J."/>
            <person name="Picazo A."/>
            <person name="Camacho A."/>
            <person name="Callieri C."/>
            <person name="Rosselli R."/>
            <person name="Roda-Garcia J.J."/>
            <person name="Coutinho F.H."/>
            <person name="Rodriguez-Valera F."/>
        </authorList>
    </citation>
    <scope>NUCLEOTIDE SEQUENCE [LARGE SCALE GENOMIC DNA]</scope>
    <source>
        <strain evidence="3 4">Tous</strain>
    </source>
</reference>
<feature type="transmembrane region" description="Helical" evidence="1">
    <location>
        <begin position="33"/>
        <end position="56"/>
    </location>
</feature>
<dbReference type="Pfam" id="PF09990">
    <property type="entry name" value="DUF2231"/>
    <property type="match status" value="1"/>
</dbReference>
<dbReference type="RefSeq" id="WP_106502780.1">
    <property type="nucleotide sequence ID" value="NZ_PXXO01000007.1"/>
</dbReference>
<accession>A0A2P7MVD3</accession>
<feature type="transmembrane region" description="Helical" evidence="1">
    <location>
        <begin position="77"/>
        <end position="100"/>
    </location>
</feature>
<dbReference type="Proteomes" id="UP000243002">
    <property type="component" value="Unassembled WGS sequence"/>
</dbReference>
<sequence length="206" mass="22155">MAAFIPAGSPIEQLAADLGPNGLPYALPIHPNLVHFTIGLFVIAIAFDIAGALYPVEKRVFRFLALPVTRGGFHDVGWYNLLACAIVTFFTVAAGFYEMLLAVPLPGVTSSIGLQSMETMLVHGVGGVVILLVIVAMTVWRGYQRFVWRRDMGRQVQWLYLLVGLGLFLVIGLHGTLGAELAAEFGVHITADQLLAAGADLKEALP</sequence>
<evidence type="ECO:0000259" key="2">
    <source>
        <dbReference type="Pfam" id="PF09990"/>
    </source>
</evidence>
<dbReference type="OrthoDB" id="421623at2"/>
<name>A0A2P7MVD3_9CYAN</name>
<keyword evidence="1" id="KW-0812">Transmembrane</keyword>
<keyword evidence="1" id="KW-1133">Transmembrane helix</keyword>
<keyword evidence="1" id="KW-0472">Membrane</keyword>
<dbReference type="EMBL" id="PXXO01000007">
    <property type="protein sequence ID" value="PSJ05156.1"/>
    <property type="molecule type" value="Genomic_DNA"/>
</dbReference>
<feature type="domain" description="DUF2231" evidence="2">
    <location>
        <begin position="27"/>
        <end position="190"/>
    </location>
</feature>
<proteinExistence type="predicted"/>
<dbReference type="InterPro" id="IPR019251">
    <property type="entry name" value="DUF2231_TM"/>
</dbReference>
<evidence type="ECO:0000256" key="1">
    <source>
        <dbReference type="SAM" id="Phobius"/>
    </source>
</evidence>
<gene>
    <name evidence="3" type="ORF">C7K55_07385</name>
</gene>
<comment type="caution">
    <text evidence="3">The sequence shown here is derived from an EMBL/GenBank/DDBJ whole genome shotgun (WGS) entry which is preliminary data.</text>
</comment>
<evidence type="ECO:0000313" key="4">
    <source>
        <dbReference type="Proteomes" id="UP000243002"/>
    </source>
</evidence>
<feature type="transmembrane region" description="Helical" evidence="1">
    <location>
        <begin position="159"/>
        <end position="177"/>
    </location>
</feature>